<keyword evidence="2" id="KW-1185">Reference proteome</keyword>
<dbReference type="AlphaFoldDB" id="A0A6G1DSS9"/>
<evidence type="ECO:0000313" key="2">
    <source>
        <dbReference type="Proteomes" id="UP000479710"/>
    </source>
</evidence>
<gene>
    <name evidence="1" type="ORF">E2562_036481</name>
</gene>
<sequence length="59" mass="6733">MSAAIWIRDRRASIWDYCCRLLLLEVPRPPPPSGTVTAASCWDCYRRLLQSGNSYDLST</sequence>
<proteinExistence type="predicted"/>
<protein>
    <submittedName>
        <fullName evidence="1">Uncharacterized protein</fullName>
    </submittedName>
</protein>
<reference evidence="1 2" key="1">
    <citation type="submission" date="2019-11" db="EMBL/GenBank/DDBJ databases">
        <title>Whole genome sequence of Oryza granulata.</title>
        <authorList>
            <person name="Li W."/>
        </authorList>
    </citation>
    <scope>NUCLEOTIDE SEQUENCE [LARGE SCALE GENOMIC DNA]</scope>
    <source>
        <strain evidence="2">cv. Menghai</strain>
        <tissue evidence="1">Leaf</tissue>
    </source>
</reference>
<comment type="caution">
    <text evidence="1">The sequence shown here is derived from an EMBL/GenBank/DDBJ whole genome shotgun (WGS) entry which is preliminary data.</text>
</comment>
<accession>A0A6G1DSS9</accession>
<dbReference type="Proteomes" id="UP000479710">
    <property type="component" value="Unassembled WGS sequence"/>
</dbReference>
<organism evidence="1 2">
    <name type="scientific">Oryza meyeriana var. granulata</name>
    <dbReference type="NCBI Taxonomy" id="110450"/>
    <lineage>
        <taxon>Eukaryota</taxon>
        <taxon>Viridiplantae</taxon>
        <taxon>Streptophyta</taxon>
        <taxon>Embryophyta</taxon>
        <taxon>Tracheophyta</taxon>
        <taxon>Spermatophyta</taxon>
        <taxon>Magnoliopsida</taxon>
        <taxon>Liliopsida</taxon>
        <taxon>Poales</taxon>
        <taxon>Poaceae</taxon>
        <taxon>BOP clade</taxon>
        <taxon>Oryzoideae</taxon>
        <taxon>Oryzeae</taxon>
        <taxon>Oryzinae</taxon>
        <taxon>Oryza</taxon>
        <taxon>Oryza meyeriana</taxon>
    </lineage>
</organism>
<evidence type="ECO:0000313" key="1">
    <source>
        <dbReference type="EMBL" id="KAF0915476.1"/>
    </source>
</evidence>
<name>A0A6G1DSS9_9ORYZ</name>
<dbReference type="EMBL" id="SPHZ02000006">
    <property type="protein sequence ID" value="KAF0915476.1"/>
    <property type="molecule type" value="Genomic_DNA"/>
</dbReference>